<keyword evidence="2" id="KW-1185">Reference proteome</keyword>
<dbReference type="EMBL" id="JH767138">
    <property type="protein sequence ID" value="EQC39746.1"/>
    <property type="molecule type" value="Genomic_DNA"/>
</dbReference>
<organism evidence="1 2">
    <name type="scientific">Saprolegnia diclina (strain VS20)</name>
    <dbReference type="NCBI Taxonomy" id="1156394"/>
    <lineage>
        <taxon>Eukaryota</taxon>
        <taxon>Sar</taxon>
        <taxon>Stramenopiles</taxon>
        <taxon>Oomycota</taxon>
        <taxon>Saprolegniomycetes</taxon>
        <taxon>Saprolegniales</taxon>
        <taxon>Saprolegniaceae</taxon>
        <taxon>Saprolegnia</taxon>
    </lineage>
</organism>
<feature type="non-terminal residue" evidence="1">
    <location>
        <position position="1"/>
    </location>
</feature>
<accession>T0QYH6</accession>
<dbReference type="AlphaFoldDB" id="T0QYH6"/>
<feature type="non-terminal residue" evidence="1">
    <location>
        <position position="219"/>
    </location>
</feature>
<dbReference type="InParanoid" id="T0QYH6"/>
<protein>
    <submittedName>
        <fullName evidence="1">Uncharacterized protein</fullName>
    </submittedName>
</protein>
<reference evidence="1 2" key="1">
    <citation type="submission" date="2012-04" db="EMBL/GenBank/DDBJ databases">
        <title>The Genome Sequence of Saprolegnia declina VS20.</title>
        <authorList>
            <consortium name="The Broad Institute Genome Sequencing Platform"/>
            <person name="Russ C."/>
            <person name="Nusbaum C."/>
            <person name="Tyler B."/>
            <person name="van West P."/>
            <person name="Dieguez-Uribeondo J."/>
            <person name="de Bruijn I."/>
            <person name="Tripathy S."/>
            <person name="Jiang R."/>
            <person name="Young S.K."/>
            <person name="Zeng Q."/>
            <person name="Gargeya S."/>
            <person name="Fitzgerald M."/>
            <person name="Haas B."/>
            <person name="Abouelleil A."/>
            <person name="Alvarado L."/>
            <person name="Arachchi H.M."/>
            <person name="Berlin A."/>
            <person name="Chapman S.B."/>
            <person name="Goldberg J."/>
            <person name="Griggs A."/>
            <person name="Gujja S."/>
            <person name="Hansen M."/>
            <person name="Howarth C."/>
            <person name="Imamovic A."/>
            <person name="Larimer J."/>
            <person name="McCowen C."/>
            <person name="Montmayeur A."/>
            <person name="Murphy C."/>
            <person name="Neiman D."/>
            <person name="Pearson M."/>
            <person name="Priest M."/>
            <person name="Roberts A."/>
            <person name="Saif S."/>
            <person name="Shea T."/>
            <person name="Sisk P."/>
            <person name="Sykes S."/>
            <person name="Wortman J."/>
            <person name="Nusbaum C."/>
            <person name="Birren B."/>
        </authorList>
    </citation>
    <scope>NUCLEOTIDE SEQUENCE [LARGE SCALE GENOMIC DNA]</scope>
    <source>
        <strain evidence="1 2">VS20</strain>
    </source>
</reference>
<dbReference type="GeneID" id="19943899"/>
<name>T0QYH6_SAPDV</name>
<evidence type="ECO:0000313" key="2">
    <source>
        <dbReference type="Proteomes" id="UP000030762"/>
    </source>
</evidence>
<evidence type="ECO:0000313" key="1">
    <source>
        <dbReference type="EMBL" id="EQC39746.1"/>
    </source>
</evidence>
<dbReference type="Proteomes" id="UP000030762">
    <property type="component" value="Unassembled WGS sequence"/>
</dbReference>
<dbReference type="RefSeq" id="XP_008607018.1">
    <property type="nucleotide sequence ID" value="XM_008608796.1"/>
</dbReference>
<sequence>RSSKDVDWTECCMSALPPTSCVSSPPKPSMLRDYVALALPEVAKSSPYAARYKRKLKKPPAVLAPLRKHSATHAIAVAESRVVKAILSRADLVQEMRLLCREASKVDRPTATSELARRLGDATNTAVLTLLEWRAAKRETAAHARAPATPSFRWQGAPYLTLLARETLDVHALLNISTPPNPFFVSCELEAVAGCYKAAADSLLQDADFLLGWQPPCTK</sequence>
<proteinExistence type="predicted"/>
<gene>
    <name evidence="1" type="ORF">SDRG_03172</name>
</gene>
<dbReference type="VEuPathDB" id="FungiDB:SDRG_03172"/>